<dbReference type="PANTHER" id="PTHR42941">
    <property type="entry name" value="SLL1037 PROTEIN"/>
    <property type="match status" value="1"/>
</dbReference>
<protein>
    <submittedName>
        <fullName evidence="1">TAXI family TRAP transporter solute-binding subunit</fullName>
    </submittedName>
</protein>
<dbReference type="AlphaFoldDB" id="A0A5Q0HG75"/>
<dbReference type="InterPro" id="IPR011852">
    <property type="entry name" value="TRAP_TAXI"/>
</dbReference>
<dbReference type="Gene3D" id="3.40.190.10">
    <property type="entry name" value="Periplasmic binding protein-like II"/>
    <property type="match status" value="2"/>
</dbReference>
<keyword evidence="2" id="KW-1185">Reference proteome</keyword>
<reference evidence="2" key="1">
    <citation type="journal article" date="2021" name="Curr. Microbiol.">
        <title>Complete genome of nocamycin-producing strain Saccharothrix syringae NRRL B-16468 reveals the biosynthetic potential for secondary metabolites.</title>
        <authorList>
            <person name="Mo X."/>
            <person name="Yang S."/>
        </authorList>
    </citation>
    <scope>NUCLEOTIDE SEQUENCE [LARGE SCALE GENOMIC DNA]</scope>
    <source>
        <strain evidence="2">ATCC 51364 / DSM 43886 / JCM 6844 / KCTC 9398 / NBRC 14523 / NRRL B-16468 / INA 2240</strain>
    </source>
</reference>
<gene>
    <name evidence="1" type="ORF">EKG83_34570</name>
</gene>
<dbReference type="KEGG" id="ssyi:EKG83_34570"/>
<dbReference type="Proteomes" id="UP000325787">
    <property type="component" value="Chromosome"/>
</dbReference>
<proteinExistence type="predicted"/>
<sequence length="296" mass="30321">MLTLPAALSSPLAATACTSGEPSGEVTIAAGERIGLYYDFATLLAGRLEGLRGRPLETEGSRANLELLRTGGAMVALTLADAARAADPALELRALGRVYENYLQLVVRADDPARQVADLAGRTVSLGAAGSGAALSGERVLDLLDLRGSVRVEHHRLADATRALAEGRIDGLLWSGGVPTPALDDLPGVRLLPLAGLVQGLRAAHGSVYEQVSVPAGVYGADREVPTIGVANLLVCRASLPDGVAAAITRTLVSQAAALVPGQALGTQFLDVRSLIGTAGLPLHPGAAATYRDLHG</sequence>
<accession>A0A5Q0HG75</accession>
<dbReference type="OrthoDB" id="5582316at2"/>
<dbReference type="Pfam" id="PF16868">
    <property type="entry name" value="NMT1_3"/>
    <property type="match status" value="1"/>
</dbReference>
<dbReference type="SUPFAM" id="SSF53850">
    <property type="entry name" value="Periplasmic binding protein-like II"/>
    <property type="match status" value="1"/>
</dbReference>
<dbReference type="EMBL" id="CP034550">
    <property type="protein sequence ID" value="QFZ24682.1"/>
    <property type="molecule type" value="Genomic_DNA"/>
</dbReference>
<evidence type="ECO:0000313" key="2">
    <source>
        <dbReference type="Proteomes" id="UP000325787"/>
    </source>
</evidence>
<evidence type="ECO:0000313" key="1">
    <source>
        <dbReference type="EMBL" id="QFZ24682.1"/>
    </source>
</evidence>
<dbReference type="NCBIfam" id="TIGR02122">
    <property type="entry name" value="TRAP_TAXI"/>
    <property type="match status" value="1"/>
</dbReference>
<organism evidence="1 2">
    <name type="scientific">Saccharothrix syringae</name>
    <name type="common">Nocardiopsis syringae</name>
    <dbReference type="NCBI Taxonomy" id="103733"/>
    <lineage>
        <taxon>Bacteria</taxon>
        <taxon>Bacillati</taxon>
        <taxon>Actinomycetota</taxon>
        <taxon>Actinomycetes</taxon>
        <taxon>Pseudonocardiales</taxon>
        <taxon>Pseudonocardiaceae</taxon>
        <taxon>Saccharothrix</taxon>
    </lineage>
</organism>
<name>A0A5Q0HG75_SACSY</name>
<dbReference type="PANTHER" id="PTHR42941:SF1">
    <property type="entry name" value="SLL1037 PROTEIN"/>
    <property type="match status" value="1"/>
</dbReference>